<evidence type="ECO:0000256" key="1">
    <source>
        <dbReference type="SAM" id="Phobius"/>
    </source>
</evidence>
<dbReference type="PATRIC" id="fig|1235802.3.peg.4563"/>
<dbReference type="PANTHER" id="PTHR37305:SF1">
    <property type="entry name" value="MEMBRANE PROTEIN"/>
    <property type="match status" value="1"/>
</dbReference>
<gene>
    <name evidence="2" type="ORF">C823_04297</name>
</gene>
<comment type="caution">
    <text evidence="2">The sequence shown here is derived from an EMBL/GenBank/DDBJ whole genome shotgun (WGS) entry which is preliminary data.</text>
</comment>
<reference evidence="2 3" key="1">
    <citation type="journal article" date="2014" name="Genome Announc.">
        <title>Draft genome sequences of the altered schaedler flora, a defined bacterial community from gnotobiotic mice.</title>
        <authorList>
            <person name="Wannemuehler M.J."/>
            <person name="Overstreet A.M."/>
            <person name="Ward D.V."/>
            <person name="Phillips G.J."/>
        </authorList>
    </citation>
    <scope>NUCLEOTIDE SEQUENCE [LARGE SCALE GENOMIC DNA]</scope>
    <source>
        <strain evidence="2 3">ASF492</strain>
    </source>
</reference>
<evidence type="ECO:0000313" key="2">
    <source>
        <dbReference type="EMBL" id="EMZ21846.1"/>
    </source>
</evidence>
<keyword evidence="1" id="KW-0812">Transmembrane</keyword>
<organism evidence="2 3">
    <name type="scientific">Eubacterium plexicaudatum ASF492</name>
    <dbReference type="NCBI Taxonomy" id="1235802"/>
    <lineage>
        <taxon>Bacteria</taxon>
        <taxon>Bacillati</taxon>
        <taxon>Bacillota</taxon>
        <taxon>Clostridia</taxon>
        <taxon>Eubacteriales</taxon>
        <taxon>Eubacteriaceae</taxon>
        <taxon>Eubacterium</taxon>
    </lineage>
</organism>
<feature type="transmembrane region" description="Helical" evidence="1">
    <location>
        <begin position="87"/>
        <end position="107"/>
    </location>
</feature>
<dbReference type="OrthoDB" id="2081523at2"/>
<feature type="transmembrane region" description="Helical" evidence="1">
    <location>
        <begin position="128"/>
        <end position="148"/>
    </location>
</feature>
<dbReference type="eggNOG" id="ENOG502ZAPZ">
    <property type="taxonomic scope" value="Bacteria"/>
</dbReference>
<feature type="transmembrane region" description="Helical" evidence="1">
    <location>
        <begin position="20"/>
        <end position="40"/>
    </location>
</feature>
<keyword evidence="3" id="KW-1185">Reference proteome</keyword>
<name>N2A102_9FIRM</name>
<dbReference type="EMBL" id="AQFT01000126">
    <property type="protein sequence ID" value="EMZ21846.1"/>
    <property type="molecule type" value="Genomic_DNA"/>
</dbReference>
<feature type="transmembrane region" description="Helical" evidence="1">
    <location>
        <begin position="168"/>
        <end position="189"/>
    </location>
</feature>
<dbReference type="Proteomes" id="UP000012589">
    <property type="component" value="Unassembled WGS sequence"/>
</dbReference>
<sequence length="272" mass="30418">MFNLLRMDLYRVKRSKSVYVCFGILMLMTIATVWLLWLTATPQGNRTAVSMGLLAQEEVQKQQQEAALELEGINTQIMFRQMGLDGGGYACIFGIWLMLFVCMDYQSGFIKNIMASYQKHWKYAGSKIMTAAIVNLIYMTLHLTVILICNQVSGMRVPNARIGDMLFYFGWAWVVTTAFAALIVLICVFSRSVAAGAIAAMLLGTGTLVMPLYFLLDMFHIGGWMKYTIYRMLSEGPGCYASVKDLYVYAAGAVLLVLYTTAAGIVLKRQDI</sequence>
<protein>
    <submittedName>
        <fullName evidence="2">Uncharacterized protein</fullName>
    </submittedName>
</protein>
<dbReference type="AlphaFoldDB" id="N2A102"/>
<keyword evidence="1" id="KW-0472">Membrane</keyword>
<feature type="transmembrane region" description="Helical" evidence="1">
    <location>
        <begin position="196"/>
        <end position="216"/>
    </location>
</feature>
<dbReference type="HOGENOM" id="CLU_1022123_0_0_9"/>
<proteinExistence type="predicted"/>
<evidence type="ECO:0000313" key="3">
    <source>
        <dbReference type="Proteomes" id="UP000012589"/>
    </source>
</evidence>
<feature type="transmembrane region" description="Helical" evidence="1">
    <location>
        <begin position="246"/>
        <end position="267"/>
    </location>
</feature>
<dbReference type="PANTHER" id="PTHR37305">
    <property type="entry name" value="INTEGRAL MEMBRANE PROTEIN-RELATED"/>
    <property type="match status" value="1"/>
</dbReference>
<accession>N2A102</accession>
<dbReference type="STRING" id="1235802.C823_04297"/>
<keyword evidence="1" id="KW-1133">Transmembrane helix</keyword>